<gene>
    <name evidence="2" type="ORF">ACFPGP_09660</name>
</gene>
<reference evidence="3" key="1">
    <citation type="journal article" date="2019" name="Int. J. Syst. Evol. Microbiol.">
        <title>The Global Catalogue of Microorganisms (GCM) 10K type strain sequencing project: providing services to taxonomists for standard genome sequencing and annotation.</title>
        <authorList>
            <consortium name="The Broad Institute Genomics Platform"/>
            <consortium name="The Broad Institute Genome Sequencing Center for Infectious Disease"/>
            <person name="Wu L."/>
            <person name="Ma J."/>
        </authorList>
    </citation>
    <scope>NUCLEOTIDE SEQUENCE [LARGE SCALE GENOMIC DNA]</scope>
    <source>
        <strain evidence="3">DFY41</strain>
    </source>
</reference>
<evidence type="ECO:0000313" key="2">
    <source>
        <dbReference type="EMBL" id="MFC5176937.1"/>
    </source>
</evidence>
<dbReference type="SUPFAM" id="SSF56112">
    <property type="entry name" value="Protein kinase-like (PK-like)"/>
    <property type="match status" value="1"/>
</dbReference>
<protein>
    <submittedName>
        <fullName evidence="2">Phosphotransferase</fullName>
    </submittedName>
</protein>
<sequence>MPDGELDALLDRIPVLQGVRREVTDLDGGLTNRNVRVTTPDHDLVVRIFRGDAEQLGIDRDAEHHNSLAAAEAGVGAPVVDYRPDLGVLVIGYLLGQTLENASFRDAAVVARAADACRRLHAGPRFRGDFDMFRRQAAYRRTVEEQGYRLFTGYDDHADAWRRVRAALAVQAGPTVPCNNDLLAGNFVDDGERIWLIDYEYSGNNDPCFELGNTATECDLEPEQVEALTVAYVGRPVRHLLARVRLQSLVSEYGWSLWGAIQAGASGLDFDFHAWGQERFDKAARTFTSPIFDHLLEEVVRDD</sequence>
<dbReference type="Gene3D" id="3.30.200.20">
    <property type="entry name" value="Phosphorylase Kinase, domain 1"/>
    <property type="match status" value="1"/>
</dbReference>
<dbReference type="EMBL" id="JBHSKD010000009">
    <property type="protein sequence ID" value="MFC5176937.1"/>
    <property type="molecule type" value="Genomic_DNA"/>
</dbReference>
<organism evidence="2 3">
    <name type="scientific">Nocardioides taihuensis</name>
    <dbReference type="NCBI Taxonomy" id="1835606"/>
    <lineage>
        <taxon>Bacteria</taxon>
        <taxon>Bacillati</taxon>
        <taxon>Actinomycetota</taxon>
        <taxon>Actinomycetes</taxon>
        <taxon>Propionibacteriales</taxon>
        <taxon>Nocardioidaceae</taxon>
        <taxon>Nocardioides</taxon>
    </lineage>
</organism>
<accession>A0ABW0BIV8</accession>
<dbReference type="InterPro" id="IPR002575">
    <property type="entry name" value="Aminoglycoside_PTrfase"/>
</dbReference>
<dbReference type="PANTHER" id="PTHR22603">
    <property type="entry name" value="CHOLINE/ETHANOALAMINE KINASE"/>
    <property type="match status" value="1"/>
</dbReference>
<evidence type="ECO:0000313" key="3">
    <source>
        <dbReference type="Proteomes" id="UP001596087"/>
    </source>
</evidence>
<dbReference type="Proteomes" id="UP001596087">
    <property type="component" value="Unassembled WGS sequence"/>
</dbReference>
<name>A0ABW0BIV8_9ACTN</name>
<dbReference type="InterPro" id="IPR011009">
    <property type="entry name" value="Kinase-like_dom_sf"/>
</dbReference>
<comment type="caution">
    <text evidence="2">The sequence shown here is derived from an EMBL/GenBank/DDBJ whole genome shotgun (WGS) entry which is preliminary data.</text>
</comment>
<evidence type="ECO:0000259" key="1">
    <source>
        <dbReference type="Pfam" id="PF01636"/>
    </source>
</evidence>
<keyword evidence="3" id="KW-1185">Reference proteome</keyword>
<dbReference type="RefSeq" id="WP_378589601.1">
    <property type="nucleotide sequence ID" value="NZ_JBHSKD010000009.1"/>
</dbReference>
<dbReference type="Pfam" id="PF01636">
    <property type="entry name" value="APH"/>
    <property type="match status" value="1"/>
</dbReference>
<proteinExistence type="predicted"/>
<feature type="domain" description="Aminoglycoside phosphotransferase" evidence="1">
    <location>
        <begin position="23"/>
        <end position="236"/>
    </location>
</feature>
<dbReference type="CDD" id="cd05151">
    <property type="entry name" value="ChoK-like"/>
    <property type="match status" value="1"/>
</dbReference>
<dbReference type="PANTHER" id="PTHR22603:SF66">
    <property type="entry name" value="ETHANOLAMINE KINASE"/>
    <property type="match status" value="1"/>
</dbReference>
<dbReference type="Gene3D" id="3.90.1200.10">
    <property type="match status" value="1"/>
</dbReference>